<feature type="transmembrane region" description="Helical" evidence="18">
    <location>
        <begin position="12"/>
        <end position="32"/>
    </location>
</feature>
<evidence type="ECO:0000256" key="4">
    <source>
        <dbReference type="ARBA" id="ARBA00022449"/>
    </source>
</evidence>
<evidence type="ECO:0000256" key="8">
    <source>
        <dbReference type="ARBA" id="ARBA00023055"/>
    </source>
</evidence>
<keyword evidence="9 16" id="KW-0472">Membrane</keyword>
<dbReference type="PANTHER" id="PTHR45618">
    <property type="entry name" value="MITOCHONDRIAL DICARBOXYLATE CARRIER-RELATED"/>
    <property type="match status" value="1"/>
</dbReference>
<evidence type="ECO:0000313" key="19">
    <source>
        <dbReference type="EMBL" id="CAD7434216.1"/>
    </source>
</evidence>
<dbReference type="InterPro" id="IPR018108">
    <property type="entry name" value="MCP_transmembrane"/>
</dbReference>
<evidence type="ECO:0000256" key="1">
    <source>
        <dbReference type="ARBA" id="ARBA00004141"/>
    </source>
</evidence>
<keyword evidence="8" id="KW-0445">Lipid transport</keyword>
<evidence type="ECO:0000256" key="12">
    <source>
        <dbReference type="ARBA" id="ARBA00050120"/>
    </source>
</evidence>
<feature type="repeat" description="Solcar" evidence="16">
    <location>
        <begin position="13"/>
        <end position="98"/>
    </location>
</feature>
<dbReference type="Gene3D" id="1.50.40.10">
    <property type="entry name" value="Mitochondrial carrier domain"/>
    <property type="match status" value="1"/>
</dbReference>
<keyword evidence="4" id="KW-0050">Antiport</keyword>
<evidence type="ECO:0000256" key="15">
    <source>
        <dbReference type="ARBA" id="ARBA00052710"/>
    </source>
</evidence>
<dbReference type="InterPro" id="IPR050391">
    <property type="entry name" value="Mito_Metabolite_Transporter"/>
</dbReference>
<evidence type="ECO:0000256" key="17">
    <source>
        <dbReference type="RuleBase" id="RU000488"/>
    </source>
</evidence>
<evidence type="ECO:0000256" key="7">
    <source>
        <dbReference type="ARBA" id="ARBA00022989"/>
    </source>
</evidence>
<evidence type="ECO:0000256" key="9">
    <source>
        <dbReference type="ARBA" id="ARBA00023136"/>
    </source>
</evidence>
<protein>
    <recommendedName>
        <fullName evidence="11">Mitochondrial 2-oxoglutarate/malate carrier protein</fullName>
    </recommendedName>
</protein>
<evidence type="ECO:0000256" key="2">
    <source>
        <dbReference type="ARBA" id="ARBA00006375"/>
    </source>
</evidence>
<feature type="repeat" description="Solcar" evidence="16">
    <location>
        <begin position="107"/>
        <end position="198"/>
    </location>
</feature>
<accession>A0A7R9HTC0</accession>
<dbReference type="GO" id="GO:0006869">
    <property type="term" value="P:lipid transport"/>
    <property type="evidence" value="ECO:0007669"/>
    <property type="project" value="UniProtKB-KW"/>
</dbReference>
<dbReference type="Pfam" id="PF00153">
    <property type="entry name" value="Mito_carr"/>
    <property type="match status" value="3"/>
</dbReference>
<keyword evidence="7 18" id="KW-1133">Transmembrane helix</keyword>
<feature type="repeat" description="Solcar" evidence="16">
    <location>
        <begin position="207"/>
        <end position="296"/>
    </location>
</feature>
<evidence type="ECO:0000256" key="10">
    <source>
        <dbReference type="ARBA" id="ARBA00036491"/>
    </source>
</evidence>
<evidence type="ECO:0000256" key="18">
    <source>
        <dbReference type="SAM" id="Phobius"/>
    </source>
</evidence>
<sequence length="413" mass="45996">MAEEKPKTMPKYIKFLFGGLAGMGATCFVQPLDLVKNRMQLSGMGGKQREYKTSFHAFQGILRSEGIVAMYSGLSAGLLRQATYTTTRLGIYTWLFEKFSGKDGHPPGFFVKAGLGMAAGVCGAFVGTPAEVALIRMTADGRLPAAERRNYKNVAEALFRITREEGVLTLWRGAVPTMGRAMVVNAAQLASYSQAKEFLLTTGFFKENIFLHFVSSMISGLVTTAASMPVDIAKTRIQNMKIVDGKPEFTGAADVLKKVIQNEGFFSLWKGFTPYYARLGPHTVLTFIFLEQMNIAYNVYILGNKNAKVVTFEAYSFLGTKLALLPLSNTKKKEKSINNTGLLQFEFRFKLNSLNLNWINPVLFACTLFFLFDKGNNAEIFYLVLKCVVIISTIEERKMSLCIGFFPNFFLFP</sequence>
<evidence type="ECO:0000256" key="5">
    <source>
        <dbReference type="ARBA" id="ARBA00022692"/>
    </source>
</evidence>
<evidence type="ECO:0000256" key="6">
    <source>
        <dbReference type="ARBA" id="ARBA00022737"/>
    </source>
</evidence>
<dbReference type="GO" id="GO:0015297">
    <property type="term" value="F:antiporter activity"/>
    <property type="evidence" value="ECO:0007669"/>
    <property type="project" value="UniProtKB-KW"/>
</dbReference>
<dbReference type="PROSITE" id="PS50920">
    <property type="entry name" value="SOLCAR"/>
    <property type="match status" value="3"/>
</dbReference>
<name>A0A7R9HTC0_9NEOP</name>
<reference evidence="19" key="1">
    <citation type="submission" date="2020-11" db="EMBL/GenBank/DDBJ databases">
        <authorList>
            <person name="Tran Van P."/>
        </authorList>
    </citation>
    <scope>NUCLEOTIDE SEQUENCE</scope>
</reference>
<comment type="catalytic activity">
    <reaction evidence="10">
        <text>(S)-malate(in) + 2-oxoglutarate(out) = (S)-malate(out) + 2-oxoglutarate(in)</text>
        <dbReference type="Rhea" id="RHEA:71587"/>
        <dbReference type="ChEBI" id="CHEBI:15589"/>
        <dbReference type="ChEBI" id="CHEBI:16810"/>
    </reaction>
</comment>
<evidence type="ECO:0000256" key="16">
    <source>
        <dbReference type="PROSITE-ProRule" id="PRU00282"/>
    </source>
</evidence>
<comment type="catalytic activity">
    <reaction evidence="15">
        <text>succinate(in) + 2-oxoglutarate(out) = succinate(out) + 2-oxoglutarate(in)</text>
        <dbReference type="Rhea" id="RHEA:71595"/>
        <dbReference type="ChEBI" id="CHEBI:16810"/>
        <dbReference type="ChEBI" id="CHEBI:30031"/>
    </reaction>
</comment>
<comment type="similarity">
    <text evidence="2 17">Belongs to the mitochondrial carrier (TC 2.A.29) family.</text>
</comment>
<comment type="catalytic activity">
    <reaction evidence="14">
        <text>malonate(in) + 2-oxoglutarate(out) = malonate(out) + 2-oxoglutarate(in)</text>
        <dbReference type="Rhea" id="RHEA:71591"/>
        <dbReference type="ChEBI" id="CHEBI:15792"/>
        <dbReference type="ChEBI" id="CHEBI:16810"/>
    </reaction>
</comment>
<proteinExistence type="inferred from homology"/>
<evidence type="ECO:0000256" key="11">
    <source>
        <dbReference type="ARBA" id="ARBA00040264"/>
    </source>
</evidence>
<dbReference type="SUPFAM" id="SSF103506">
    <property type="entry name" value="Mitochondrial carrier"/>
    <property type="match status" value="1"/>
</dbReference>
<evidence type="ECO:0000256" key="3">
    <source>
        <dbReference type="ARBA" id="ARBA00022448"/>
    </source>
</evidence>
<evidence type="ECO:0000256" key="13">
    <source>
        <dbReference type="ARBA" id="ARBA00050291"/>
    </source>
</evidence>
<organism evidence="19">
    <name type="scientific">Timema monikensis</name>
    <dbReference type="NCBI Taxonomy" id="170555"/>
    <lineage>
        <taxon>Eukaryota</taxon>
        <taxon>Metazoa</taxon>
        <taxon>Ecdysozoa</taxon>
        <taxon>Arthropoda</taxon>
        <taxon>Hexapoda</taxon>
        <taxon>Insecta</taxon>
        <taxon>Pterygota</taxon>
        <taxon>Neoptera</taxon>
        <taxon>Polyneoptera</taxon>
        <taxon>Phasmatodea</taxon>
        <taxon>Timematodea</taxon>
        <taxon>Timematoidea</taxon>
        <taxon>Timematidae</taxon>
        <taxon>Timema</taxon>
    </lineage>
</organism>
<evidence type="ECO:0000256" key="14">
    <source>
        <dbReference type="ARBA" id="ARBA00052538"/>
    </source>
</evidence>
<dbReference type="GO" id="GO:0016020">
    <property type="term" value="C:membrane"/>
    <property type="evidence" value="ECO:0007669"/>
    <property type="project" value="UniProtKB-SubCell"/>
</dbReference>
<gene>
    <name evidence="19" type="ORF">TMSB3V08_LOCUS10870</name>
</gene>
<dbReference type="FunFam" id="1.50.40.10:FF:000013">
    <property type="entry name" value="Mitochondrial 2-oxoglutarate/malate carrier protein-like protein"/>
    <property type="match status" value="1"/>
</dbReference>
<dbReference type="EMBL" id="OB797278">
    <property type="protein sequence ID" value="CAD7434216.1"/>
    <property type="molecule type" value="Genomic_DNA"/>
</dbReference>
<keyword evidence="5 16" id="KW-0812">Transmembrane</keyword>
<dbReference type="InterPro" id="IPR023395">
    <property type="entry name" value="MCP_dom_sf"/>
</dbReference>
<keyword evidence="6" id="KW-0677">Repeat</keyword>
<dbReference type="AlphaFoldDB" id="A0A7R9HTC0"/>
<keyword evidence="3 17" id="KW-0813">Transport</keyword>
<comment type="subcellular location">
    <subcellularLocation>
        <location evidence="1">Membrane</location>
        <topology evidence="1">Multi-pass membrane protein</topology>
    </subcellularLocation>
</comment>
<comment type="catalytic activity">
    <reaction evidence="13">
        <text>maleate(in) + 2-oxoglutarate(out) = maleate(out) + 2-oxoglutarate(in)</text>
        <dbReference type="Rhea" id="RHEA:71599"/>
        <dbReference type="ChEBI" id="CHEBI:16810"/>
        <dbReference type="ChEBI" id="CHEBI:30780"/>
    </reaction>
</comment>
<comment type="catalytic activity">
    <reaction evidence="12">
        <text>oxaloacetate(in) + 2-oxoglutarate(out) = oxaloacetate(out) + 2-oxoglutarate(in)</text>
        <dbReference type="Rhea" id="RHEA:71603"/>
        <dbReference type="ChEBI" id="CHEBI:16452"/>
        <dbReference type="ChEBI" id="CHEBI:16810"/>
    </reaction>
</comment>